<reference evidence="2" key="1">
    <citation type="journal article" date="2015" name="Nature">
        <title>Complex archaea that bridge the gap between prokaryotes and eukaryotes.</title>
        <authorList>
            <person name="Spang A."/>
            <person name="Saw J.H."/>
            <person name="Jorgensen S.L."/>
            <person name="Zaremba-Niedzwiedzka K."/>
            <person name="Martijn J."/>
            <person name="Lind A.E."/>
            <person name="van Eijk R."/>
            <person name="Schleper C."/>
            <person name="Guy L."/>
            <person name="Ettema T.J."/>
        </authorList>
    </citation>
    <scope>NUCLEOTIDE SEQUENCE</scope>
</reference>
<evidence type="ECO:0000256" key="1">
    <source>
        <dbReference type="SAM" id="MobiDB-lite"/>
    </source>
</evidence>
<comment type="caution">
    <text evidence="2">The sequence shown here is derived from an EMBL/GenBank/DDBJ whole genome shotgun (WGS) entry which is preliminary data.</text>
</comment>
<feature type="region of interest" description="Disordered" evidence="1">
    <location>
        <begin position="1"/>
        <end position="32"/>
    </location>
</feature>
<organism evidence="2">
    <name type="scientific">marine sediment metagenome</name>
    <dbReference type="NCBI Taxonomy" id="412755"/>
    <lineage>
        <taxon>unclassified sequences</taxon>
        <taxon>metagenomes</taxon>
        <taxon>ecological metagenomes</taxon>
    </lineage>
</organism>
<gene>
    <name evidence="2" type="ORF">LCGC14_0310660</name>
</gene>
<accession>A0A0F9WTT0</accession>
<name>A0A0F9WTT0_9ZZZZ</name>
<dbReference type="AlphaFoldDB" id="A0A0F9WTT0"/>
<sequence>MVVKNKVKDPHAAAVDDPNEALPDFVPTSDEPPMSIEAAEAEQRQLNQPKIEVSPKPDLTKGREVAALAAMQQQIVQLQAELGSLRKVQGDEQKLKEAGQSGMPWQYYKRPDRGLMAGWVTTGPGGAAPGSGRRDVGSYVNYGSKGFKALTAYGVAPIPLGKGPPGSDFCPMLENGGAREFPLAQVIAYKWHVDPPISGLTFPSYEDRTDEVGRFICEDCDFEMYLMSGDRELSMVCLRHLRRPNRDGSHGYSRKEANSIIAEQGLKPPAGRAVKVAAQGELKGILEEEVDTRSE</sequence>
<proteinExistence type="predicted"/>
<dbReference type="EMBL" id="LAZR01000203">
    <property type="protein sequence ID" value="KKN82253.1"/>
    <property type="molecule type" value="Genomic_DNA"/>
</dbReference>
<evidence type="ECO:0000313" key="2">
    <source>
        <dbReference type="EMBL" id="KKN82253.1"/>
    </source>
</evidence>
<feature type="compositionally biased region" description="Basic and acidic residues" evidence="1">
    <location>
        <begin position="1"/>
        <end position="11"/>
    </location>
</feature>
<protein>
    <submittedName>
        <fullName evidence="2">Uncharacterized protein</fullName>
    </submittedName>
</protein>